<gene>
    <name evidence="1" type="ORF">LQE99_10130</name>
</gene>
<accession>A0ABS9R753</accession>
<organism evidence="1 2">
    <name type="scientific">Amedibacillus hominis</name>
    <dbReference type="NCBI Taxonomy" id="2897776"/>
    <lineage>
        <taxon>Bacteria</taxon>
        <taxon>Bacillati</taxon>
        <taxon>Bacillota</taxon>
        <taxon>Erysipelotrichia</taxon>
        <taxon>Erysipelotrichales</taxon>
        <taxon>Erysipelotrichaceae</taxon>
        <taxon>Amedibacillus</taxon>
    </lineage>
</organism>
<protein>
    <recommendedName>
        <fullName evidence="3">DinB-like domain-containing protein</fullName>
    </recommendedName>
</protein>
<evidence type="ECO:0008006" key="3">
    <source>
        <dbReference type="Google" id="ProtNLM"/>
    </source>
</evidence>
<dbReference type="EMBL" id="JAKVPQ010000007">
    <property type="protein sequence ID" value="MCH4285485.1"/>
    <property type="molecule type" value="Genomic_DNA"/>
</dbReference>
<evidence type="ECO:0000313" key="2">
    <source>
        <dbReference type="Proteomes" id="UP001202402"/>
    </source>
</evidence>
<proteinExistence type="predicted"/>
<sequence>MMNINIIIEHHQDGCMIFLEDFTGAFTRGKYVAEALQKVEKELNTYLLWRDHQQLTESIQMKNIIVTQKEKSNAKVCDGDTEILFHKELEPLTYAEYEYMKELVLRSAKDFQTLYESIPDKNYYRNPVRKTFYGLVPRTAKEMYEHTNGVTNFYLNGFHLQIDDQHDLYTNRVLAMKLLDENFKSFNGIVKTVRGEAWTISKILRRFIWHDRIHAKALYKLGCLKWENQIENPFFFENLLNRK</sequence>
<reference evidence="1 2" key="1">
    <citation type="submission" date="2022-02" db="EMBL/GenBank/DDBJ databases">
        <title>Genome of Erysipelotrichaceae sp. nov. NSJ-176 isolated from human feces.</title>
        <authorList>
            <person name="Abdugheni R."/>
        </authorList>
    </citation>
    <scope>NUCLEOTIDE SEQUENCE [LARGE SCALE GENOMIC DNA]</scope>
    <source>
        <strain evidence="1 2">NSJ-176</strain>
    </source>
</reference>
<dbReference type="Proteomes" id="UP001202402">
    <property type="component" value="Unassembled WGS sequence"/>
</dbReference>
<name>A0ABS9R753_9FIRM</name>
<dbReference type="RefSeq" id="WP_147322636.1">
    <property type="nucleotide sequence ID" value="NZ_JAKVPQ010000007.1"/>
</dbReference>
<keyword evidence="2" id="KW-1185">Reference proteome</keyword>
<comment type="caution">
    <text evidence="1">The sequence shown here is derived from an EMBL/GenBank/DDBJ whole genome shotgun (WGS) entry which is preliminary data.</text>
</comment>
<evidence type="ECO:0000313" key="1">
    <source>
        <dbReference type="EMBL" id="MCH4285485.1"/>
    </source>
</evidence>